<dbReference type="STRING" id="927665.HMPREF1535_02369"/>
<keyword evidence="1" id="KW-0732">Signal</keyword>
<dbReference type="Proteomes" id="UP000033047">
    <property type="component" value="Unassembled WGS sequence"/>
</dbReference>
<evidence type="ECO:0000256" key="1">
    <source>
        <dbReference type="SAM" id="SignalP"/>
    </source>
</evidence>
<dbReference type="InterPro" id="IPR007160">
    <property type="entry name" value="DUF362"/>
</dbReference>
<dbReference type="PROSITE" id="PS51318">
    <property type="entry name" value="TAT"/>
    <property type="match status" value="1"/>
</dbReference>
<dbReference type="HOGENOM" id="CLU_061159_0_0_10"/>
<dbReference type="Pfam" id="PF04015">
    <property type="entry name" value="DUF362"/>
    <property type="match status" value="1"/>
</dbReference>
<evidence type="ECO:0000313" key="3">
    <source>
        <dbReference type="EMBL" id="KKB56394.1"/>
    </source>
</evidence>
<gene>
    <name evidence="3" type="ORF">HMPREF1535_02369</name>
</gene>
<dbReference type="RefSeq" id="WP_046146196.1">
    <property type="nucleotide sequence ID" value="NZ_KQ033912.1"/>
</dbReference>
<feature type="chain" id="PRO_5005436394" description="DUF362 domain-containing protein" evidence="1">
    <location>
        <begin position="26"/>
        <end position="384"/>
    </location>
</feature>
<dbReference type="EMBL" id="AQHV01000011">
    <property type="protein sequence ID" value="KKB56394.1"/>
    <property type="molecule type" value="Genomic_DNA"/>
</dbReference>
<feature type="domain" description="DUF362" evidence="2">
    <location>
        <begin position="231"/>
        <end position="336"/>
    </location>
</feature>
<dbReference type="PATRIC" id="fig|927665.4.peg.2436"/>
<dbReference type="AlphaFoldDB" id="A0A0F5JF50"/>
<feature type="signal peptide" evidence="1">
    <location>
        <begin position="1"/>
        <end position="25"/>
    </location>
</feature>
<dbReference type="InterPro" id="IPR006311">
    <property type="entry name" value="TAT_signal"/>
</dbReference>
<sequence>MKRRNFFRSLALGGASVAFSPIVKAAPSAQAVKEKPATNIKDALAIPRNENSMPGKYPGKVVKATHPGCIVDGQPSEEAAYEMLRNCLLNLTGKENLKEAWLQFVGPDDVIGLKVNPIAGKLLSTSHALTQSIINQLEEAGISRKNIVIWDRREADLKESGFTPENYPDIRIIGTEYTDENGSYINAEGKFYGEERIDKEHYYFVDLEGEYDAYTMPFMINGGKYSYFTKICTEMVTKIINVPVLKNAGTTITSCMKNLAFGSITNTARLHGPMWHDTCASACAFPPLRDKVVLNITDGMIGCFDGGPAANPQFICHYNTILAGSDPVAVDRIGYDMVIAKRIEEGVQEEEKAGARAFMDMAQEFKLGVADKEKIELVEIDLQA</sequence>
<proteinExistence type="predicted"/>
<reference evidence="3 4" key="1">
    <citation type="submission" date="2013-04" db="EMBL/GenBank/DDBJ databases">
        <title>The Genome Sequence of Parabacteroides goldsteinii DSM 19448.</title>
        <authorList>
            <consortium name="The Broad Institute Genomics Platform"/>
            <person name="Earl A."/>
            <person name="Ward D."/>
            <person name="Feldgarden M."/>
            <person name="Gevers D."/>
            <person name="Martens E."/>
            <person name="Sakamoto M."/>
            <person name="Benno Y."/>
            <person name="Song Y."/>
            <person name="Liu C."/>
            <person name="Lee J."/>
            <person name="Bolanos M."/>
            <person name="Vaisanen M.L."/>
            <person name="Finegold S.M."/>
            <person name="Walker B."/>
            <person name="Young S."/>
            <person name="Zeng Q."/>
            <person name="Gargeya S."/>
            <person name="Fitzgerald M."/>
            <person name="Haas B."/>
            <person name="Abouelleil A."/>
            <person name="Allen A.W."/>
            <person name="Alvarado L."/>
            <person name="Arachchi H.M."/>
            <person name="Berlin A.M."/>
            <person name="Chapman S.B."/>
            <person name="Gainer-Dewar J."/>
            <person name="Goldberg J."/>
            <person name="Griggs A."/>
            <person name="Gujja S."/>
            <person name="Hansen M."/>
            <person name="Howarth C."/>
            <person name="Imamovic A."/>
            <person name="Ireland A."/>
            <person name="Larimer J."/>
            <person name="McCowan C."/>
            <person name="Murphy C."/>
            <person name="Pearson M."/>
            <person name="Poon T.W."/>
            <person name="Priest M."/>
            <person name="Roberts A."/>
            <person name="Saif S."/>
            <person name="Shea T."/>
            <person name="Sisk P."/>
            <person name="Sykes S."/>
            <person name="Wortman J."/>
            <person name="Nusbaum C."/>
            <person name="Birren B."/>
        </authorList>
    </citation>
    <scope>NUCLEOTIDE SEQUENCE [LARGE SCALE GENOMIC DNA]</scope>
    <source>
        <strain evidence="3 4">DSM 19448</strain>
    </source>
</reference>
<organism evidence="3 4">
    <name type="scientific">Parabacteroides goldsteinii DSM 19448 = WAL 12034</name>
    <dbReference type="NCBI Taxonomy" id="927665"/>
    <lineage>
        <taxon>Bacteria</taxon>
        <taxon>Pseudomonadati</taxon>
        <taxon>Bacteroidota</taxon>
        <taxon>Bacteroidia</taxon>
        <taxon>Bacteroidales</taxon>
        <taxon>Tannerellaceae</taxon>
        <taxon>Parabacteroides</taxon>
    </lineage>
</organism>
<evidence type="ECO:0000313" key="4">
    <source>
        <dbReference type="Proteomes" id="UP000033047"/>
    </source>
</evidence>
<accession>A0A0F5JF50</accession>
<evidence type="ECO:0000259" key="2">
    <source>
        <dbReference type="Pfam" id="PF04015"/>
    </source>
</evidence>
<protein>
    <recommendedName>
        <fullName evidence="2">DUF362 domain-containing protein</fullName>
    </recommendedName>
</protein>
<comment type="caution">
    <text evidence="3">The sequence shown here is derived from an EMBL/GenBank/DDBJ whole genome shotgun (WGS) entry which is preliminary data.</text>
</comment>
<name>A0A0F5JF50_9BACT</name>